<gene>
    <name evidence="10" type="ORF">ACFOSS_01170</name>
</gene>
<comment type="pathway">
    <text evidence="2">Cofactor biosynthesis; ubiquinone biosynthesis.</text>
</comment>
<dbReference type="InterPro" id="IPR002938">
    <property type="entry name" value="FAD-bd"/>
</dbReference>
<keyword evidence="8" id="KW-0812">Transmembrane</keyword>
<dbReference type="InterPro" id="IPR036188">
    <property type="entry name" value="FAD/NAD-bd_sf"/>
</dbReference>
<dbReference type="PROSITE" id="PS01304">
    <property type="entry name" value="UBIH"/>
    <property type="match status" value="1"/>
</dbReference>
<feature type="transmembrane region" description="Helical" evidence="8">
    <location>
        <begin position="15"/>
        <end position="41"/>
    </location>
</feature>
<keyword evidence="6" id="KW-0560">Oxidoreductase</keyword>
<dbReference type="PANTHER" id="PTHR43876:SF10">
    <property type="entry name" value="3-DEMETHOXYUBIQUINOL 3-HYDROXYLASE"/>
    <property type="match status" value="1"/>
</dbReference>
<keyword evidence="4" id="KW-0285">Flavoprotein</keyword>
<evidence type="ECO:0000256" key="2">
    <source>
        <dbReference type="ARBA" id="ARBA00004749"/>
    </source>
</evidence>
<dbReference type="InterPro" id="IPR018168">
    <property type="entry name" value="Ubi_Hdrlase_CS"/>
</dbReference>
<dbReference type="Proteomes" id="UP001595692">
    <property type="component" value="Unassembled WGS sequence"/>
</dbReference>
<evidence type="ECO:0000256" key="5">
    <source>
        <dbReference type="ARBA" id="ARBA00022827"/>
    </source>
</evidence>
<evidence type="ECO:0000256" key="1">
    <source>
        <dbReference type="ARBA" id="ARBA00001974"/>
    </source>
</evidence>
<keyword evidence="8" id="KW-0472">Membrane</keyword>
<organism evidence="10 11">
    <name type="scientific">Pseudaeromonas sharmana</name>
    <dbReference type="NCBI Taxonomy" id="328412"/>
    <lineage>
        <taxon>Bacteria</taxon>
        <taxon>Pseudomonadati</taxon>
        <taxon>Pseudomonadota</taxon>
        <taxon>Gammaproteobacteria</taxon>
        <taxon>Aeromonadales</taxon>
        <taxon>Aeromonadaceae</taxon>
        <taxon>Pseudaeromonas</taxon>
    </lineage>
</organism>
<feature type="domain" description="FAD-binding" evidence="9">
    <location>
        <begin position="13"/>
        <end position="346"/>
    </location>
</feature>
<dbReference type="InterPro" id="IPR051205">
    <property type="entry name" value="UbiH/COQ6_monooxygenase"/>
</dbReference>
<sequence>MSVAADPQVVAHYDVLIVGGGMVGAAAACLLGQAGLSVLLLEQQAPRPFATDQPLDRRVSAISPASVALIQACGAWPALQAMRLRAYRRLETWELEGHETRFSAAELGVDVLGFIVENRLIQLALWQQLQTLPNVEFSIGSQWQQLESTPEQAVLTLADGRRVAARLLLGADGAHSRVRQQAGIGVTQWDYRQACLLVNVELEDEAPEITWQQFHPGGPRAFLPLAGRHASLVWYDTPERVAELRALPPAALLAAIRHHFPARLPACQVQGADSFALTRRHAQRYVADRVVLLGDAAHTIHPLAGQGVNLGFKDVELLCQLIVSARQAGEAWDAPALLARYQRQRQRDNLLMQTAMDAFYLAFSNSLPPLRLLRNAGLLLADRAGPLKRRALRYALGL</sequence>
<evidence type="ECO:0000256" key="7">
    <source>
        <dbReference type="ARBA" id="ARBA00023033"/>
    </source>
</evidence>
<keyword evidence="5" id="KW-0274">FAD</keyword>
<evidence type="ECO:0000256" key="8">
    <source>
        <dbReference type="SAM" id="Phobius"/>
    </source>
</evidence>
<dbReference type="Pfam" id="PF01494">
    <property type="entry name" value="FAD_binding_3"/>
    <property type="match status" value="1"/>
</dbReference>
<evidence type="ECO:0000256" key="3">
    <source>
        <dbReference type="ARBA" id="ARBA00005349"/>
    </source>
</evidence>
<comment type="cofactor">
    <cofactor evidence="1">
        <name>FAD</name>
        <dbReference type="ChEBI" id="CHEBI:57692"/>
    </cofactor>
</comment>
<dbReference type="GO" id="GO:0004497">
    <property type="term" value="F:monooxygenase activity"/>
    <property type="evidence" value="ECO:0007669"/>
    <property type="project" value="UniProtKB-KW"/>
</dbReference>
<name>A0ABV8CIZ3_9GAMM</name>
<feature type="transmembrane region" description="Helical" evidence="8">
    <location>
        <begin position="61"/>
        <end position="79"/>
    </location>
</feature>
<dbReference type="PRINTS" id="PR00420">
    <property type="entry name" value="RNGMNOXGNASE"/>
</dbReference>
<evidence type="ECO:0000259" key="9">
    <source>
        <dbReference type="Pfam" id="PF01494"/>
    </source>
</evidence>
<dbReference type="PANTHER" id="PTHR43876">
    <property type="entry name" value="UBIQUINONE BIOSYNTHESIS MONOOXYGENASE COQ6, MITOCHONDRIAL"/>
    <property type="match status" value="1"/>
</dbReference>
<keyword evidence="11" id="KW-1185">Reference proteome</keyword>
<dbReference type="EMBL" id="JBHSAF010000001">
    <property type="protein sequence ID" value="MFC3912078.1"/>
    <property type="molecule type" value="Genomic_DNA"/>
</dbReference>
<proteinExistence type="inferred from homology"/>
<keyword evidence="8" id="KW-1133">Transmembrane helix</keyword>
<reference evidence="11" key="1">
    <citation type="journal article" date="2019" name="Int. J. Syst. Evol. Microbiol.">
        <title>The Global Catalogue of Microorganisms (GCM) 10K type strain sequencing project: providing services to taxonomists for standard genome sequencing and annotation.</title>
        <authorList>
            <consortium name="The Broad Institute Genomics Platform"/>
            <consortium name="The Broad Institute Genome Sequencing Center for Infectious Disease"/>
            <person name="Wu L."/>
            <person name="Ma J."/>
        </authorList>
    </citation>
    <scope>NUCLEOTIDE SEQUENCE [LARGE SCALE GENOMIC DNA]</scope>
    <source>
        <strain evidence="11">CCUG 54939</strain>
    </source>
</reference>
<evidence type="ECO:0000313" key="11">
    <source>
        <dbReference type="Proteomes" id="UP001595692"/>
    </source>
</evidence>
<evidence type="ECO:0000313" key="10">
    <source>
        <dbReference type="EMBL" id="MFC3912078.1"/>
    </source>
</evidence>
<dbReference type="RefSeq" id="WP_377150064.1">
    <property type="nucleotide sequence ID" value="NZ_JBHSAF010000001.1"/>
</dbReference>
<keyword evidence="7 10" id="KW-0503">Monooxygenase</keyword>
<dbReference type="Gene3D" id="3.50.50.60">
    <property type="entry name" value="FAD/NAD(P)-binding domain"/>
    <property type="match status" value="2"/>
</dbReference>
<accession>A0ABV8CIZ3</accession>
<comment type="similarity">
    <text evidence="3">Belongs to the UbiH/COQ6 family.</text>
</comment>
<dbReference type="NCBIfam" id="TIGR01988">
    <property type="entry name" value="Ubi-OHases"/>
    <property type="match status" value="1"/>
</dbReference>
<dbReference type="SUPFAM" id="SSF51905">
    <property type="entry name" value="FAD/NAD(P)-binding domain"/>
    <property type="match status" value="1"/>
</dbReference>
<comment type="caution">
    <text evidence="10">The sequence shown here is derived from an EMBL/GenBank/DDBJ whole genome shotgun (WGS) entry which is preliminary data.</text>
</comment>
<protein>
    <submittedName>
        <fullName evidence="10">FAD-dependent monooxygenase</fullName>
    </submittedName>
</protein>
<dbReference type="InterPro" id="IPR010971">
    <property type="entry name" value="UbiH/COQ6"/>
</dbReference>
<evidence type="ECO:0000256" key="4">
    <source>
        <dbReference type="ARBA" id="ARBA00022630"/>
    </source>
</evidence>
<evidence type="ECO:0000256" key="6">
    <source>
        <dbReference type="ARBA" id="ARBA00023002"/>
    </source>
</evidence>